<dbReference type="Proteomes" id="UP000236728">
    <property type="component" value="Unassembled WGS sequence"/>
</dbReference>
<dbReference type="EMBL" id="FNVA01000002">
    <property type="protein sequence ID" value="SEF94747.1"/>
    <property type="molecule type" value="Genomic_DNA"/>
</dbReference>
<sequence length="229" mass="25082">MQRFTFKQKLILAVVPWLAAGLIRLLGMTWRYRDVNATDADGRTVPIGITIPGPVVFAFWHRTLLTCAHRFRNKDIAILISPSFDGELIARTVEHLGFHPQRGSSSRGGAAGLRAMAQAYGEGHRCAFTADGPRGPNMVCKAGPVQLAQLSGATWIGAFHAQPDKRWEMKSWDRFMIPKPFATITFGWPAHVMVDEAAPEATLVAVQNALDQAVSMSSPDIDSSLRSTV</sequence>
<organism evidence="2 3">
    <name type="scientific">Bryocella elongata</name>
    <dbReference type="NCBI Taxonomy" id="863522"/>
    <lineage>
        <taxon>Bacteria</taxon>
        <taxon>Pseudomonadati</taxon>
        <taxon>Acidobacteriota</taxon>
        <taxon>Terriglobia</taxon>
        <taxon>Terriglobales</taxon>
        <taxon>Acidobacteriaceae</taxon>
        <taxon>Bryocella</taxon>
    </lineage>
</organism>
<evidence type="ECO:0000313" key="3">
    <source>
        <dbReference type="Proteomes" id="UP000236728"/>
    </source>
</evidence>
<keyword evidence="3" id="KW-1185">Reference proteome</keyword>
<accession>A0A1H5W7E4</accession>
<evidence type="ECO:0000313" key="2">
    <source>
        <dbReference type="EMBL" id="SEF94747.1"/>
    </source>
</evidence>
<dbReference type="RefSeq" id="WP_103932380.1">
    <property type="nucleotide sequence ID" value="NZ_FNVA01000002.1"/>
</dbReference>
<feature type="domain" description="DUF374" evidence="1">
    <location>
        <begin position="70"/>
        <end position="136"/>
    </location>
</feature>
<dbReference type="Pfam" id="PF04028">
    <property type="entry name" value="DUF374"/>
    <property type="match status" value="1"/>
</dbReference>
<proteinExistence type="predicted"/>
<gene>
    <name evidence="2" type="ORF">SAMN05421819_1447</name>
</gene>
<dbReference type="InterPro" id="IPR007172">
    <property type="entry name" value="DUF374"/>
</dbReference>
<evidence type="ECO:0000259" key="1">
    <source>
        <dbReference type="Pfam" id="PF04028"/>
    </source>
</evidence>
<protein>
    <recommendedName>
        <fullName evidence="1">DUF374 domain-containing protein</fullName>
    </recommendedName>
</protein>
<reference evidence="2 3" key="1">
    <citation type="submission" date="2016-10" db="EMBL/GenBank/DDBJ databases">
        <authorList>
            <person name="de Groot N.N."/>
        </authorList>
    </citation>
    <scope>NUCLEOTIDE SEQUENCE [LARGE SCALE GENOMIC DNA]</scope>
    <source>
        <strain evidence="2 3">DSM 22489</strain>
    </source>
</reference>
<dbReference type="CDD" id="cd07983">
    <property type="entry name" value="LPLAT_DUF374-like"/>
    <property type="match status" value="1"/>
</dbReference>
<dbReference type="OrthoDB" id="9810508at2"/>
<dbReference type="AlphaFoldDB" id="A0A1H5W7E4"/>
<name>A0A1H5W7E4_9BACT</name>